<dbReference type="EMBL" id="CP065938">
    <property type="protein sequence ID" value="UWX05204.1"/>
    <property type="molecule type" value="Genomic_DNA"/>
</dbReference>
<comment type="function">
    <text evidence="3 4">Together with the chaperonin GroEL, plays an essential role in assisting protein folding. The GroEL-GroES system forms a nano-cage that allows encapsulation of the non-native substrate proteins and provides a physical environment optimized to promote and accelerate protein folding. GroES binds to the apical surface of the GroEL ring, thereby capping the opening of the GroEL channel.</text>
</comment>
<dbReference type="Pfam" id="PF00166">
    <property type="entry name" value="Cpn10"/>
    <property type="match status" value="1"/>
</dbReference>
<protein>
    <recommendedName>
        <fullName evidence="3">Co-chaperonin GroES</fullName>
    </recommendedName>
    <alternativeName>
        <fullName evidence="3">10 kDa chaperonin</fullName>
    </alternativeName>
    <alternativeName>
        <fullName evidence="3">Chaperonin-10</fullName>
        <shortName evidence="3">Cpn10</shortName>
    </alternativeName>
</protein>
<proteinExistence type="inferred from homology"/>
<dbReference type="NCBIfam" id="NF001527">
    <property type="entry name" value="PRK00364.1-2"/>
    <property type="match status" value="1"/>
</dbReference>
<dbReference type="Proteomes" id="UP001058120">
    <property type="component" value="Chromosome"/>
</dbReference>
<dbReference type="PROSITE" id="PS00681">
    <property type="entry name" value="CHAPERONINS_CPN10"/>
    <property type="match status" value="1"/>
</dbReference>
<keyword evidence="3" id="KW-0963">Cytoplasm</keyword>
<dbReference type="InterPro" id="IPR020818">
    <property type="entry name" value="Chaperonin_GroES"/>
</dbReference>
<keyword evidence="6" id="KW-1185">Reference proteome</keyword>
<dbReference type="NCBIfam" id="NF001533">
    <property type="entry name" value="PRK00364.2-4"/>
    <property type="match status" value="1"/>
</dbReference>
<dbReference type="CDD" id="cd00320">
    <property type="entry name" value="cpn10"/>
    <property type="match status" value="1"/>
</dbReference>
<dbReference type="NCBIfam" id="NF001534">
    <property type="entry name" value="PRK00364.2-5"/>
    <property type="match status" value="1"/>
</dbReference>
<comment type="subunit">
    <text evidence="3">Heptamer of 7 subunits arranged in a ring. Interacts with the chaperonin GroEL.</text>
</comment>
<dbReference type="HAMAP" id="MF_00580">
    <property type="entry name" value="CH10"/>
    <property type="match status" value="1"/>
</dbReference>
<gene>
    <name evidence="3 5" type="primary">groES</name>
    <name evidence="3" type="synonym">groS</name>
    <name evidence="5" type="ORF">JBF11_07005</name>
</gene>
<dbReference type="SUPFAM" id="SSF50129">
    <property type="entry name" value="GroES-like"/>
    <property type="match status" value="1"/>
</dbReference>
<dbReference type="PRINTS" id="PR00297">
    <property type="entry name" value="CHAPERONIN10"/>
</dbReference>
<evidence type="ECO:0000313" key="6">
    <source>
        <dbReference type="Proteomes" id="UP001058120"/>
    </source>
</evidence>
<sequence>MSFKPLNDRVLVKRSDLEEKTAGGLFIPESAKEKPSQAKVIAVGSGRVLADGTRVPLEVKEGDIVLFGKYVGTELKYEGEEYLVLREEDILAVLS</sequence>
<comment type="subcellular location">
    <subcellularLocation>
        <location evidence="3">Cytoplasm</location>
    </subcellularLocation>
</comment>
<name>A0ABY5XZ79_9BACT</name>
<dbReference type="InterPro" id="IPR037124">
    <property type="entry name" value="Chaperonin_GroES_sf"/>
</dbReference>
<evidence type="ECO:0000313" key="5">
    <source>
        <dbReference type="EMBL" id="UWX05204.1"/>
    </source>
</evidence>
<dbReference type="PANTHER" id="PTHR10772">
    <property type="entry name" value="10 KDA HEAT SHOCK PROTEIN"/>
    <property type="match status" value="1"/>
</dbReference>
<evidence type="ECO:0000256" key="3">
    <source>
        <dbReference type="HAMAP-Rule" id="MF_00580"/>
    </source>
</evidence>
<organism evidence="5 6">
    <name type="scientific">Taurinivorans muris</name>
    <dbReference type="NCBI Taxonomy" id="2787751"/>
    <lineage>
        <taxon>Bacteria</taxon>
        <taxon>Pseudomonadati</taxon>
        <taxon>Thermodesulfobacteriota</taxon>
        <taxon>Desulfovibrionia</taxon>
        <taxon>Desulfovibrionales</taxon>
        <taxon>Desulfovibrionaceae</taxon>
        <taxon>Taurinivorans</taxon>
    </lineage>
</organism>
<comment type="similarity">
    <text evidence="1 3 4">Belongs to the GroES chaperonin family.</text>
</comment>
<evidence type="ECO:0000256" key="2">
    <source>
        <dbReference type="ARBA" id="ARBA00023186"/>
    </source>
</evidence>
<dbReference type="RefSeq" id="WP_334314770.1">
    <property type="nucleotide sequence ID" value="NZ_CP065938.1"/>
</dbReference>
<evidence type="ECO:0000256" key="1">
    <source>
        <dbReference type="ARBA" id="ARBA00006975"/>
    </source>
</evidence>
<accession>A0ABY5XZ79</accession>
<keyword evidence="2 3" id="KW-0143">Chaperone</keyword>
<dbReference type="InterPro" id="IPR018369">
    <property type="entry name" value="Chaprnonin_Cpn10_CS"/>
</dbReference>
<reference evidence="5" key="1">
    <citation type="submission" date="2020-12" db="EMBL/GenBank/DDBJ databases">
        <title>Taurinivorans muris gen. nov., sp. nov., fundamental and realized metabolic niche of a ubiquitous sulfidogenic bacterium in the murine intestine.</title>
        <authorList>
            <person name="Ye H."/>
            <person name="Hanson B.T."/>
            <person name="Loy A."/>
        </authorList>
    </citation>
    <scope>NUCLEOTIDE SEQUENCE</scope>
    <source>
        <strain evidence="5">LT0009</strain>
    </source>
</reference>
<dbReference type="NCBIfam" id="NF001531">
    <property type="entry name" value="PRK00364.2-2"/>
    <property type="match status" value="1"/>
</dbReference>
<dbReference type="Gene3D" id="2.30.33.40">
    <property type="entry name" value="GroES chaperonin"/>
    <property type="match status" value="1"/>
</dbReference>
<dbReference type="SMART" id="SM00883">
    <property type="entry name" value="Cpn10"/>
    <property type="match status" value="1"/>
</dbReference>
<dbReference type="InterPro" id="IPR011032">
    <property type="entry name" value="GroES-like_sf"/>
</dbReference>
<evidence type="ECO:0000256" key="4">
    <source>
        <dbReference type="RuleBase" id="RU000535"/>
    </source>
</evidence>
<dbReference type="PANTHER" id="PTHR10772:SF58">
    <property type="entry name" value="CO-CHAPERONIN GROES"/>
    <property type="match status" value="1"/>
</dbReference>